<dbReference type="PANTHER" id="PTHR44688">
    <property type="entry name" value="DNA-BINDING TRANSCRIPTIONAL ACTIVATOR DEVR_DOSR"/>
    <property type="match status" value="1"/>
</dbReference>
<evidence type="ECO:0000256" key="2">
    <source>
        <dbReference type="ARBA" id="ARBA00023125"/>
    </source>
</evidence>
<keyword evidence="2" id="KW-0238">DNA-binding</keyword>
<dbReference type="GO" id="GO:0003677">
    <property type="term" value="F:DNA binding"/>
    <property type="evidence" value="ECO:0007669"/>
    <property type="project" value="UniProtKB-KW"/>
</dbReference>
<dbReference type="PROSITE" id="PS00622">
    <property type="entry name" value="HTH_LUXR_1"/>
    <property type="match status" value="1"/>
</dbReference>
<dbReference type="Pfam" id="PF13191">
    <property type="entry name" value="AAA_16"/>
    <property type="match status" value="1"/>
</dbReference>
<dbReference type="Pfam" id="PF25873">
    <property type="entry name" value="WHD_MalT"/>
    <property type="match status" value="1"/>
</dbReference>
<dbReference type="CDD" id="cd06170">
    <property type="entry name" value="LuxR_C_like"/>
    <property type="match status" value="1"/>
</dbReference>
<gene>
    <name evidence="5" type="ORF">GGR46_002881</name>
</gene>
<evidence type="ECO:0000313" key="5">
    <source>
        <dbReference type="EMBL" id="MBB4099317.1"/>
    </source>
</evidence>
<dbReference type="AlphaFoldDB" id="A0A7W6JVM7"/>
<accession>A0A7W6JVM7</accession>
<reference evidence="5 6" key="1">
    <citation type="submission" date="2020-08" db="EMBL/GenBank/DDBJ databases">
        <title>Genomic Encyclopedia of Type Strains, Phase IV (KMG-IV): sequencing the most valuable type-strain genomes for metagenomic binning, comparative biology and taxonomic classification.</title>
        <authorList>
            <person name="Goeker M."/>
        </authorList>
    </citation>
    <scope>NUCLEOTIDE SEQUENCE [LARGE SCALE GENOMIC DNA]</scope>
    <source>
        <strain evidence="5 6">DSM 101806</strain>
    </source>
</reference>
<dbReference type="Gene3D" id="1.25.40.10">
    <property type="entry name" value="Tetratricopeptide repeat domain"/>
    <property type="match status" value="1"/>
</dbReference>
<protein>
    <submittedName>
        <fullName evidence="5">LuxR family maltose regulon positive regulatory protein</fullName>
    </submittedName>
</protein>
<dbReference type="InterPro" id="IPR059106">
    <property type="entry name" value="WHD_MalT"/>
</dbReference>
<dbReference type="Gene3D" id="3.40.50.300">
    <property type="entry name" value="P-loop containing nucleotide triphosphate hydrolases"/>
    <property type="match status" value="1"/>
</dbReference>
<feature type="domain" description="HTH luxR-type" evidence="4">
    <location>
        <begin position="826"/>
        <end position="891"/>
    </location>
</feature>
<keyword evidence="3" id="KW-0804">Transcription</keyword>
<dbReference type="GO" id="GO:0006355">
    <property type="term" value="P:regulation of DNA-templated transcription"/>
    <property type="evidence" value="ECO:0007669"/>
    <property type="project" value="InterPro"/>
</dbReference>
<comment type="caution">
    <text evidence="5">The sequence shown here is derived from an EMBL/GenBank/DDBJ whole genome shotgun (WGS) entry which is preliminary data.</text>
</comment>
<keyword evidence="1" id="KW-0805">Transcription regulation</keyword>
<proteinExistence type="predicted"/>
<dbReference type="InterPro" id="IPR027417">
    <property type="entry name" value="P-loop_NTPase"/>
</dbReference>
<dbReference type="SUPFAM" id="SSF52540">
    <property type="entry name" value="P-loop containing nucleoside triphosphate hydrolases"/>
    <property type="match status" value="1"/>
</dbReference>
<dbReference type="PANTHER" id="PTHR44688:SF16">
    <property type="entry name" value="DNA-BINDING TRANSCRIPTIONAL ACTIVATOR DEVR_DOSR"/>
    <property type="match status" value="1"/>
</dbReference>
<dbReference type="RefSeq" id="WP_183998604.1">
    <property type="nucleotide sequence ID" value="NZ_JACIEH010000002.1"/>
</dbReference>
<evidence type="ECO:0000313" key="6">
    <source>
        <dbReference type="Proteomes" id="UP000557392"/>
    </source>
</evidence>
<dbReference type="InterPro" id="IPR036388">
    <property type="entry name" value="WH-like_DNA-bd_sf"/>
</dbReference>
<sequence length="903" mass="98953">MGGVAAIDELIPTKVAPPLWMGDQIRRDALLDRLDGALGRRLTLIHAPAGYGKTSLLAQWRRRFEGGDRLVAWLTLERDDADAKRLAQYISYAISGEGEEEGEPASSGMPARAALSAIINRLARDPRQAVLILDDLHCAESVEVLDFLQSLIRLAPRNCHFIIASRDYPRLGQAMLAAEGQLLELSAEDLKFSSPEAEEMLARAEGMPLGDDDVRSLIERTEGWPIALQLTLFSLKRGIDRSSFVGGAGGSGSELAGYLSEQVLMSLPEDVQEVVLRTSLLGQVTGEALNLICDRQDGGLLLERLEQQGVLLSPLSPARDAWRYHQLFAEYLRQRLARRDIGQYRMLHQRLALWFDARGETADAISHAIEAEDSALLAGVLEDAGGWRLIPQGQLNLVERGLARLSAAEIDASPALVLARLYLDMKCGRMDAARLAYDRQVARSEQEDTSPDLWTEIRVVGDILAEYENQPMVLEDLLAREALLRTLPADDHLILANVSESLASKYYEGGWLERAMEPTLAARAHYQAMGSPYSELFTRFHEARIREAQGRLKDAVTVLAVARGEIEADFGARSDLAANCAAFEAELLYEQDRAGEANALLEWALPHMEQSDGWVDVYAAAYFTAAHSAADEGSLDVARALLARARGVAQRRRLRQLELLAELCELELLLRDPASLGEARAFAATIGLDAQADAMAEESPIYRPVAVAAALCRVRLQLFAGAHHSALDELVVMGRWARQHGAGRLLIDLNLLKAEGYRAIGEAGKAQACFDEAVGTAMFQGIVRPFLNARAFVQRALEEALAATPDRFRAQFLKTLSKTMGSARAPAPAPDALNDAEAAILRHLSQGYSNKEIARLIGMSPDTVKYRLKAVFRKIGVNKRRDAVRVSHERGLIDGGDVGSGAF</sequence>
<dbReference type="SUPFAM" id="SSF46894">
    <property type="entry name" value="C-terminal effector domain of the bipartite response regulators"/>
    <property type="match status" value="1"/>
</dbReference>
<dbReference type="InterPro" id="IPR011990">
    <property type="entry name" value="TPR-like_helical_dom_sf"/>
</dbReference>
<dbReference type="SMART" id="SM00421">
    <property type="entry name" value="HTH_LUXR"/>
    <property type="match status" value="1"/>
</dbReference>
<evidence type="ECO:0000259" key="4">
    <source>
        <dbReference type="PROSITE" id="PS50043"/>
    </source>
</evidence>
<keyword evidence="6" id="KW-1185">Reference proteome</keyword>
<evidence type="ECO:0000256" key="1">
    <source>
        <dbReference type="ARBA" id="ARBA00023015"/>
    </source>
</evidence>
<dbReference type="PROSITE" id="PS50043">
    <property type="entry name" value="HTH_LUXR_2"/>
    <property type="match status" value="1"/>
</dbReference>
<dbReference type="InterPro" id="IPR041664">
    <property type="entry name" value="AAA_16"/>
</dbReference>
<organism evidence="5 6">
    <name type="scientific">Sphingomonas kyeonggiensis</name>
    <dbReference type="NCBI Taxonomy" id="1268553"/>
    <lineage>
        <taxon>Bacteria</taxon>
        <taxon>Pseudomonadati</taxon>
        <taxon>Pseudomonadota</taxon>
        <taxon>Alphaproteobacteria</taxon>
        <taxon>Sphingomonadales</taxon>
        <taxon>Sphingomonadaceae</taxon>
        <taxon>Sphingomonas</taxon>
    </lineage>
</organism>
<dbReference type="InterPro" id="IPR016032">
    <property type="entry name" value="Sig_transdc_resp-reg_C-effctor"/>
</dbReference>
<dbReference type="InterPro" id="IPR000792">
    <property type="entry name" value="Tscrpt_reg_LuxR_C"/>
</dbReference>
<dbReference type="Pfam" id="PF00196">
    <property type="entry name" value="GerE"/>
    <property type="match status" value="1"/>
</dbReference>
<dbReference type="Gene3D" id="1.10.10.10">
    <property type="entry name" value="Winged helix-like DNA-binding domain superfamily/Winged helix DNA-binding domain"/>
    <property type="match status" value="1"/>
</dbReference>
<dbReference type="Proteomes" id="UP000557392">
    <property type="component" value="Unassembled WGS sequence"/>
</dbReference>
<evidence type="ECO:0000256" key="3">
    <source>
        <dbReference type="ARBA" id="ARBA00023163"/>
    </source>
</evidence>
<name>A0A7W6JVM7_9SPHN</name>
<dbReference type="PRINTS" id="PR00038">
    <property type="entry name" value="HTHLUXR"/>
</dbReference>
<dbReference type="EMBL" id="JACIEH010000002">
    <property type="protein sequence ID" value="MBB4099317.1"/>
    <property type="molecule type" value="Genomic_DNA"/>
</dbReference>